<dbReference type="EMBL" id="BFAV01000157">
    <property type="protein sequence ID" value="GBF35140.1"/>
    <property type="molecule type" value="Genomic_DNA"/>
</dbReference>
<evidence type="ECO:0000313" key="1">
    <source>
        <dbReference type="EMBL" id="GBF35140.1"/>
    </source>
</evidence>
<dbReference type="Proteomes" id="UP000239549">
    <property type="component" value="Unassembled WGS sequence"/>
</dbReference>
<comment type="caution">
    <text evidence="1">The sequence shown here is derived from an EMBL/GenBank/DDBJ whole genome shotgun (WGS) entry which is preliminary data.</text>
</comment>
<dbReference type="AlphaFoldDB" id="A0A2L2XG73"/>
<protein>
    <submittedName>
        <fullName evidence="1">Uncharacterized protein</fullName>
    </submittedName>
</protein>
<evidence type="ECO:0000313" key="2">
    <source>
        <dbReference type="Proteomes" id="UP000239549"/>
    </source>
</evidence>
<name>A0A2L2XG73_9FIRM</name>
<sequence>MWAKRNKTLYRFSKPPVNPAAIFFMKPCLLPAFKEGAFSGWKGNIICYIFSIC</sequence>
<proteinExistence type="predicted"/>
<reference evidence="2" key="1">
    <citation type="submission" date="2018-02" db="EMBL/GenBank/DDBJ databases">
        <title>Genome sequence of Desulfocucumis palustris strain NAW-5.</title>
        <authorList>
            <person name="Watanabe M."/>
            <person name="Kojima H."/>
            <person name="Fukui M."/>
        </authorList>
    </citation>
    <scope>NUCLEOTIDE SEQUENCE [LARGE SCALE GENOMIC DNA]</scope>
    <source>
        <strain evidence="2">NAW-5</strain>
    </source>
</reference>
<accession>A0A2L2XG73</accession>
<gene>
    <name evidence="1" type="ORF">DCCM_4263</name>
</gene>
<keyword evidence="2" id="KW-1185">Reference proteome</keyword>
<organism evidence="1 2">
    <name type="scientific">Desulfocucumis palustris</name>
    <dbReference type="NCBI Taxonomy" id="1898651"/>
    <lineage>
        <taxon>Bacteria</taxon>
        <taxon>Bacillati</taxon>
        <taxon>Bacillota</taxon>
        <taxon>Clostridia</taxon>
        <taxon>Eubacteriales</taxon>
        <taxon>Desulfocucumaceae</taxon>
        <taxon>Desulfocucumis</taxon>
    </lineage>
</organism>